<dbReference type="InterPro" id="IPR024041">
    <property type="entry name" value="NH4_transpt_AmtB-like_dom"/>
</dbReference>
<dbReference type="Pfam" id="PF00909">
    <property type="entry name" value="Ammonium_transp"/>
    <property type="match status" value="1"/>
</dbReference>
<feature type="transmembrane region" description="Helical" evidence="8">
    <location>
        <begin position="33"/>
        <end position="54"/>
    </location>
</feature>
<keyword evidence="4 8" id="KW-0812">Transmembrane</keyword>
<sequence length="432" mass="45023">MNNALRPVARLGAIAPFFLFAGLPAYADTGDTAWILTSTALVLFMTLPGLALFYGGLVRSINLLSVLMQCFAIACLMSILWLAIGYSIAFGDGNGVAEGAGQIWGGLSKVFLAGVDGDTMFGTIPEGLFFMFQMTFAIITPALIVGAYAERANFLAVLLFSAVWLLIVYAPVTHWIWGGGWLADLGVRDFAGGLVVHATAGISALVFVMMMGKRQGFLKDMHPPHNPAFVMIGAAMLWVGWFGFNGGSALGANGDAARAMLVTHISAATAAFVWMIIEWKQFGKPTLVGIATGMVAGLATITPAAGSVGPVGALIIGFLAAIVCYMAVILIRVKMKIDDSLDVFAVHGVGGILGTLILPFLAALGPMAPGLDGQSVASAFGVQLLGVVVVCVWSLIASVVILLGVKLITPLRVDELSEEQGLDASTHGETAA</sequence>
<organism evidence="10 11">
    <name type="scientific">Hirschia litorea</name>
    <dbReference type="NCBI Taxonomy" id="1199156"/>
    <lineage>
        <taxon>Bacteria</taxon>
        <taxon>Pseudomonadati</taxon>
        <taxon>Pseudomonadota</taxon>
        <taxon>Alphaproteobacteria</taxon>
        <taxon>Hyphomonadales</taxon>
        <taxon>Hyphomonadaceae</taxon>
        <taxon>Hirschia</taxon>
    </lineage>
</organism>
<feature type="transmembrane region" description="Helical" evidence="8">
    <location>
        <begin position="224"/>
        <end position="244"/>
    </location>
</feature>
<evidence type="ECO:0000256" key="5">
    <source>
        <dbReference type="ARBA" id="ARBA00022989"/>
    </source>
</evidence>
<feature type="transmembrane region" description="Helical" evidence="8">
    <location>
        <begin position="66"/>
        <end position="89"/>
    </location>
</feature>
<dbReference type="Gene3D" id="1.10.3430.10">
    <property type="entry name" value="Ammonium transporter AmtB like domains"/>
    <property type="match status" value="1"/>
</dbReference>
<dbReference type="InterPro" id="IPR001905">
    <property type="entry name" value="Ammonium_transpt"/>
</dbReference>
<name>A0ABW2IMG2_9PROT</name>
<evidence type="ECO:0000256" key="2">
    <source>
        <dbReference type="ARBA" id="ARBA00005887"/>
    </source>
</evidence>
<feature type="transmembrane region" description="Helical" evidence="8">
    <location>
        <begin position="343"/>
        <end position="364"/>
    </location>
</feature>
<evidence type="ECO:0000256" key="1">
    <source>
        <dbReference type="ARBA" id="ARBA00004141"/>
    </source>
</evidence>
<keyword evidence="6 8" id="KW-0472">Membrane</keyword>
<evidence type="ECO:0000256" key="3">
    <source>
        <dbReference type="ARBA" id="ARBA00022448"/>
    </source>
</evidence>
<evidence type="ECO:0000259" key="9">
    <source>
        <dbReference type="Pfam" id="PF00909"/>
    </source>
</evidence>
<evidence type="ECO:0000256" key="6">
    <source>
        <dbReference type="ARBA" id="ARBA00023136"/>
    </source>
</evidence>
<evidence type="ECO:0000313" key="11">
    <source>
        <dbReference type="Proteomes" id="UP001596492"/>
    </source>
</evidence>
<dbReference type="RefSeq" id="WP_382168598.1">
    <property type="nucleotide sequence ID" value="NZ_JBHTBR010000005.1"/>
</dbReference>
<gene>
    <name evidence="10" type="ORF">ACFQS8_10550</name>
</gene>
<dbReference type="PANTHER" id="PTHR43029">
    <property type="entry name" value="AMMONIUM TRANSPORTER MEP2"/>
    <property type="match status" value="1"/>
</dbReference>
<dbReference type="PROSITE" id="PS01219">
    <property type="entry name" value="AMMONIUM_TRANSP"/>
    <property type="match status" value="1"/>
</dbReference>
<keyword evidence="7 8" id="KW-0924">Ammonia transport</keyword>
<accession>A0ABW2IMG2</accession>
<evidence type="ECO:0000313" key="10">
    <source>
        <dbReference type="EMBL" id="MFC7292055.1"/>
    </source>
</evidence>
<dbReference type="Proteomes" id="UP001596492">
    <property type="component" value="Unassembled WGS sequence"/>
</dbReference>
<feature type="transmembrane region" description="Helical" evidence="8">
    <location>
        <begin position="190"/>
        <end position="212"/>
    </location>
</feature>
<feature type="transmembrane region" description="Helical" evidence="8">
    <location>
        <begin position="155"/>
        <end position="178"/>
    </location>
</feature>
<comment type="subcellular location">
    <subcellularLocation>
        <location evidence="8">Cell membrane</location>
        <topology evidence="8">Multi-pass membrane protein</topology>
    </subcellularLocation>
    <subcellularLocation>
        <location evidence="1">Membrane</location>
        <topology evidence="1">Multi-pass membrane protein</topology>
    </subcellularLocation>
</comment>
<dbReference type="InterPro" id="IPR029020">
    <property type="entry name" value="Ammonium/urea_transptr"/>
</dbReference>
<feature type="transmembrane region" description="Helical" evidence="8">
    <location>
        <begin position="286"/>
        <end position="305"/>
    </location>
</feature>
<feature type="transmembrane region" description="Helical" evidence="8">
    <location>
        <begin position="256"/>
        <end position="277"/>
    </location>
</feature>
<protein>
    <recommendedName>
        <fullName evidence="8">Ammonium transporter</fullName>
    </recommendedName>
</protein>
<dbReference type="NCBIfam" id="TIGR00836">
    <property type="entry name" value="amt"/>
    <property type="match status" value="1"/>
</dbReference>
<feature type="transmembrane region" description="Helical" evidence="8">
    <location>
        <begin position="311"/>
        <end position="331"/>
    </location>
</feature>
<dbReference type="EMBL" id="JBHTBR010000005">
    <property type="protein sequence ID" value="MFC7292055.1"/>
    <property type="molecule type" value="Genomic_DNA"/>
</dbReference>
<comment type="similarity">
    <text evidence="2 8">Belongs to the ammonia transporter channel (TC 1.A.11.2) family.</text>
</comment>
<comment type="caution">
    <text evidence="10">The sequence shown here is derived from an EMBL/GenBank/DDBJ whole genome shotgun (WGS) entry which is preliminary data.</text>
</comment>
<reference evidence="11" key="1">
    <citation type="journal article" date="2019" name="Int. J. Syst. Evol. Microbiol.">
        <title>The Global Catalogue of Microorganisms (GCM) 10K type strain sequencing project: providing services to taxonomists for standard genome sequencing and annotation.</title>
        <authorList>
            <consortium name="The Broad Institute Genomics Platform"/>
            <consortium name="The Broad Institute Genome Sequencing Center for Infectious Disease"/>
            <person name="Wu L."/>
            <person name="Ma J."/>
        </authorList>
    </citation>
    <scope>NUCLEOTIDE SEQUENCE [LARGE SCALE GENOMIC DNA]</scope>
    <source>
        <strain evidence="11">CCUG 51308</strain>
    </source>
</reference>
<evidence type="ECO:0000256" key="8">
    <source>
        <dbReference type="RuleBase" id="RU362002"/>
    </source>
</evidence>
<proteinExistence type="inferred from homology"/>
<feature type="transmembrane region" description="Helical" evidence="8">
    <location>
        <begin position="7"/>
        <end position="27"/>
    </location>
</feature>
<keyword evidence="5 8" id="KW-1133">Transmembrane helix</keyword>
<dbReference type="SUPFAM" id="SSF111352">
    <property type="entry name" value="Ammonium transporter"/>
    <property type="match status" value="1"/>
</dbReference>
<keyword evidence="3 8" id="KW-0813">Transport</keyword>
<keyword evidence="11" id="KW-1185">Reference proteome</keyword>
<feature type="transmembrane region" description="Helical" evidence="8">
    <location>
        <begin position="128"/>
        <end position="148"/>
    </location>
</feature>
<dbReference type="InterPro" id="IPR018047">
    <property type="entry name" value="Ammonium_transpt_CS"/>
</dbReference>
<feature type="domain" description="Ammonium transporter AmtB-like" evidence="9">
    <location>
        <begin position="33"/>
        <end position="431"/>
    </location>
</feature>
<evidence type="ECO:0000256" key="4">
    <source>
        <dbReference type="ARBA" id="ARBA00022692"/>
    </source>
</evidence>
<evidence type="ECO:0000256" key="7">
    <source>
        <dbReference type="ARBA" id="ARBA00023177"/>
    </source>
</evidence>
<feature type="transmembrane region" description="Helical" evidence="8">
    <location>
        <begin position="384"/>
        <end position="405"/>
    </location>
</feature>
<dbReference type="PANTHER" id="PTHR43029:SF10">
    <property type="entry name" value="AMMONIUM TRANSPORTER MEP2"/>
    <property type="match status" value="1"/>
</dbReference>